<evidence type="ECO:0000256" key="1">
    <source>
        <dbReference type="SAM" id="MobiDB-lite"/>
    </source>
</evidence>
<organism evidence="3 4">
    <name type="scientific">Coffea arabica</name>
    <name type="common">Arabian coffee</name>
    <dbReference type="NCBI Taxonomy" id="13443"/>
    <lineage>
        <taxon>Eukaryota</taxon>
        <taxon>Viridiplantae</taxon>
        <taxon>Streptophyta</taxon>
        <taxon>Embryophyta</taxon>
        <taxon>Tracheophyta</taxon>
        <taxon>Spermatophyta</taxon>
        <taxon>Magnoliopsida</taxon>
        <taxon>eudicotyledons</taxon>
        <taxon>Gunneridae</taxon>
        <taxon>Pentapetalae</taxon>
        <taxon>asterids</taxon>
        <taxon>lamiids</taxon>
        <taxon>Gentianales</taxon>
        <taxon>Rubiaceae</taxon>
        <taxon>Ixoroideae</taxon>
        <taxon>Gardenieae complex</taxon>
        <taxon>Bertiereae - Coffeeae clade</taxon>
        <taxon>Coffeeae</taxon>
        <taxon>Coffea</taxon>
    </lineage>
</organism>
<evidence type="ECO:0000313" key="3">
    <source>
        <dbReference type="Proteomes" id="UP001652660"/>
    </source>
</evidence>
<feature type="compositionally biased region" description="Low complexity" evidence="1">
    <location>
        <begin position="260"/>
        <end position="275"/>
    </location>
</feature>
<feature type="transmembrane region" description="Helical" evidence="2">
    <location>
        <begin position="172"/>
        <end position="205"/>
    </location>
</feature>
<feature type="region of interest" description="Disordered" evidence="1">
    <location>
        <begin position="18"/>
        <end position="52"/>
    </location>
</feature>
<proteinExistence type="predicted"/>
<accession>A0A6P6UWU0</accession>
<evidence type="ECO:0000256" key="2">
    <source>
        <dbReference type="SAM" id="Phobius"/>
    </source>
</evidence>
<sequence length="292" mass="33090">MCSPFSCGSFKNQERDDFDEFLSPRGSPSRSKSAIHDHRGKRRDSKNPYANQGLDKFHALLAELEDKKKKIYTQKGSNDISFVYFTDSNSNNSKSDEWKPIIVKVKRQENTGIKNAKDKQMMTSSEAGEKHSIEASRAVGPEVRQPKEEPIQRPKAKSWNWRLVFENWRHTLGFLPVTVVLILLFLLIYGKSFAILCTTLGWYLVPLMKGKSSSSERHKKKNEHLAPVMQEKSSSSDIPKKKNRHVRRYLSEKNMANDGSPSSSSAPSSPDSVLSGPAEKTPTLHGHRKSWS</sequence>
<dbReference type="InterPro" id="IPR045880">
    <property type="entry name" value="ZCF37"/>
</dbReference>
<gene>
    <name evidence="4" type="primary">LOC113715170</name>
</gene>
<name>A0A6P6UWU0_COFAR</name>
<dbReference type="OrthoDB" id="1932497at2759"/>
<dbReference type="GeneID" id="113715170"/>
<dbReference type="Proteomes" id="UP001652660">
    <property type="component" value="Chromosome 10c"/>
</dbReference>
<evidence type="ECO:0008006" key="5">
    <source>
        <dbReference type="Google" id="ProtNLM"/>
    </source>
</evidence>
<reference evidence="3" key="1">
    <citation type="journal article" date="2025" name="Foods">
        <title>Unveiling the Microbial Signatures of Arabica Coffee Cherries: Insights into Ripeness Specific Diversity, Functional Traits, and Implications for Quality and Safety.</title>
        <authorList>
            <consortium name="RefSeq"/>
            <person name="Tenea G.N."/>
            <person name="Cifuentes V."/>
            <person name="Reyes P."/>
            <person name="Cevallos-Vallejos M."/>
        </authorList>
    </citation>
    <scope>NUCLEOTIDE SEQUENCE [LARGE SCALE GENOMIC DNA]</scope>
</reference>
<dbReference type="PANTHER" id="PTHR35275:SF1">
    <property type="entry name" value="OS07G0585900 PROTEIN"/>
    <property type="match status" value="1"/>
</dbReference>
<dbReference type="AlphaFoldDB" id="A0A6P6UWU0"/>
<keyword evidence="2" id="KW-0472">Membrane</keyword>
<feature type="region of interest" description="Disordered" evidence="1">
    <location>
        <begin position="117"/>
        <end position="152"/>
    </location>
</feature>
<keyword evidence="3" id="KW-1185">Reference proteome</keyword>
<evidence type="ECO:0000313" key="4">
    <source>
        <dbReference type="RefSeq" id="XP_027095209.1"/>
    </source>
</evidence>
<dbReference type="PANTHER" id="PTHR35275">
    <property type="entry name" value="ZCF37"/>
    <property type="match status" value="1"/>
</dbReference>
<feature type="region of interest" description="Disordered" evidence="1">
    <location>
        <begin position="213"/>
        <end position="292"/>
    </location>
</feature>
<keyword evidence="2" id="KW-1133">Transmembrane helix</keyword>
<dbReference type="RefSeq" id="XP_027095209.1">
    <property type="nucleotide sequence ID" value="XM_027239408.2"/>
</dbReference>
<keyword evidence="2" id="KW-0812">Transmembrane</keyword>
<protein>
    <recommendedName>
        <fullName evidence="5">ZCF37</fullName>
    </recommendedName>
</protein>
<reference evidence="4" key="2">
    <citation type="submission" date="2025-08" db="UniProtKB">
        <authorList>
            <consortium name="RefSeq"/>
        </authorList>
    </citation>
    <scope>IDENTIFICATION</scope>
    <source>
        <tissue evidence="4">Leaves</tissue>
    </source>
</reference>